<organism evidence="7">
    <name type="scientific">Scylla olivacea</name>
    <name type="common">Orange mud crab</name>
    <name type="synonym">Cancer olivacea</name>
    <dbReference type="NCBI Taxonomy" id="85551"/>
    <lineage>
        <taxon>Eukaryota</taxon>
        <taxon>Metazoa</taxon>
        <taxon>Ecdysozoa</taxon>
        <taxon>Arthropoda</taxon>
        <taxon>Crustacea</taxon>
        <taxon>Multicrustacea</taxon>
        <taxon>Malacostraca</taxon>
        <taxon>Eumalacostraca</taxon>
        <taxon>Eucarida</taxon>
        <taxon>Decapoda</taxon>
        <taxon>Pleocyemata</taxon>
        <taxon>Brachyura</taxon>
        <taxon>Eubrachyura</taxon>
        <taxon>Portunoidea</taxon>
        <taxon>Portunidae</taxon>
        <taxon>Portuninae</taxon>
        <taxon>Scylla</taxon>
    </lineage>
</organism>
<keyword evidence="5" id="KW-0143">Chaperone</keyword>
<sequence length="305" mass="34255">MFNRRVLSSHRDVFDVEVKRGGDGSHTMRGLWWPVAHQLLKQAATVTLPRRFLPEARRRFYKNVTVAGNGGIYEVNLDLHKLKTPKGHTLQIPNYGLALAVAQEWAVTKDKIVPSLMHLTGLSYTVIDNPNHETKWDTVHKTLEYLDTDTLLFREDGEELNTLQAKEWDPILEWFNKKFDANIKPCPGLFGADIPDPVRETIRRYLLSYDVWAVNGFLYGVEALKSVILTIAAAERKITAEKASFLSRLELEYQSPDMPATTTHPPYLSTPPPPQQHPTTVPSTFPPLTSLGVADFPLGFGGVGA</sequence>
<dbReference type="InterPro" id="IPR042272">
    <property type="entry name" value="ATP12_ATP_synth-F1-assembly_N"/>
</dbReference>
<dbReference type="PANTHER" id="PTHR21013">
    <property type="entry name" value="ATP SYNTHASE MITOCHONDRIAL F1 COMPLEX ASSEMBLY FACTOR 2/ATP12 PROTEIN, MITOCHONDRIAL PRECURSOR"/>
    <property type="match status" value="1"/>
</dbReference>
<dbReference type="Gene3D" id="1.10.3580.10">
    <property type="entry name" value="ATP12 ATPase"/>
    <property type="match status" value="1"/>
</dbReference>
<feature type="region of interest" description="Disordered" evidence="6">
    <location>
        <begin position="260"/>
        <end position="283"/>
    </location>
</feature>
<accession>A0A0P4WB49</accession>
<comment type="subcellular location">
    <subcellularLocation>
        <location evidence="1">Mitochondrion</location>
    </subcellularLocation>
</comment>
<keyword evidence="3" id="KW-0809">Transit peptide</keyword>
<name>A0A0P4WB49_SCYOL</name>
<comment type="similarity">
    <text evidence="2">Belongs to the ATP12 family.</text>
</comment>
<dbReference type="SUPFAM" id="SSF160909">
    <property type="entry name" value="ATP12-like"/>
    <property type="match status" value="1"/>
</dbReference>
<dbReference type="GO" id="GO:0005739">
    <property type="term" value="C:mitochondrion"/>
    <property type="evidence" value="ECO:0007669"/>
    <property type="project" value="UniProtKB-SubCell"/>
</dbReference>
<evidence type="ECO:0000256" key="6">
    <source>
        <dbReference type="SAM" id="MobiDB-lite"/>
    </source>
</evidence>
<dbReference type="PANTHER" id="PTHR21013:SF10">
    <property type="entry name" value="ATP SYNTHASE MITOCHONDRIAL F1 COMPLEX ASSEMBLY FACTOR 2"/>
    <property type="match status" value="1"/>
</dbReference>
<protein>
    <recommendedName>
        <fullName evidence="8">ATP synthase mitochondrial F1 complex assembly factor 2</fullName>
    </recommendedName>
</protein>
<dbReference type="GO" id="GO:0033615">
    <property type="term" value="P:mitochondrial proton-transporting ATP synthase complex assembly"/>
    <property type="evidence" value="ECO:0007669"/>
    <property type="project" value="TreeGrafter"/>
</dbReference>
<evidence type="ECO:0000256" key="4">
    <source>
        <dbReference type="ARBA" id="ARBA00023128"/>
    </source>
</evidence>
<keyword evidence="4" id="KW-0496">Mitochondrion</keyword>
<evidence type="ECO:0000256" key="3">
    <source>
        <dbReference type="ARBA" id="ARBA00022946"/>
    </source>
</evidence>
<reference evidence="7" key="1">
    <citation type="submission" date="2015-09" db="EMBL/GenBank/DDBJ databases">
        <title>Scylla olivacea transcriptome.</title>
        <authorList>
            <person name="Ikhwanuddin M."/>
        </authorList>
    </citation>
    <scope>NUCLEOTIDE SEQUENCE</scope>
</reference>
<dbReference type="Gene3D" id="3.30.2180.10">
    <property type="entry name" value="ATP12-like"/>
    <property type="match status" value="1"/>
</dbReference>
<evidence type="ECO:0000256" key="5">
    <source>
        <dbReference type="ARBA" id="ARBA00023186"/>
    </source>
</evidence>
<dbReference type="Pfam" id="PF07542">
    <property type="entry name" value="ATP12"/>
    <property type="match status" value="1"/>
</dbReference>
<evidence type="ECO:0000256" key="2">
    <source>
        <dbReference type="ARBA" id="ARBA00008231"/>
    </source>
</evidence>
<dbReference type="InterPro" id="IPR011419">
    <property type="entry name" value="ATP12_ATP_synth-F1-assembly"/>
</dbReference>
<evidence type="ECO:0000313" key="7">
    <source>
        <dbReference type="EMBL" id="JAI65873.1"/>
    </source>
</evidence>
<dbReference type="InterPro" id="IPR023335">
    <property type="entry name" value="ATP12_ortho_dom_sf"/>
</dbReference>
<dbReference type="EMBL" id="GDRN01056074">
    <property type="protein sequence ID" value="JAI65873.1"/>
    <property type="molecule type" value="Transcribed_RNA"/>
</dbReference>
<proteinExistence type="inferred from homology"/>
<evidence type="ECO:0008006" key="8">
    <source>
        <dbReference type="Google" id="ProtNLM"/>
    </source>
</evidence>
<evidence type="ECO:0000256" key="1">
    <source>
        <dbReference type="ARBA" id="ARBA00004173"/>
    </source>
</evidence>
<dbReference type="AlphaFoldDB" id="A0A0P4WB49"/>